<accession>A0A0R2L3M6</accession>
<dbReference type="Pfam" id="PF06966">
    <property type="entry name" value="DUF1295"/>
    <property type="match status" value="1"/>
</dbReference>
<dbReference type="PROSITE" id="PS50244">
    <property type="entry name" value="S5A_REDUCTASE"/>
    <property type="match status" value="1"/>
</dbReference>
<keyword evidence="1" id="KW-0812">Transmembrane</keyword>
<keyword evidence="3" id="KW-1185">Reference proteome</keyword>
<feature type="transmembrane region" description="Helical" evidence="1">
    <location>
        <begin position="35"/>
        <end position="54"/>
    </location>
</feature>
<feature type="transmembrane region" description="Helical" evidence="1">
    <location>
        <begin position="66"/>
        <end position="87"/>
    </location>
</feature>
<evidence type="ECO:0000313" key="2">
    <source>
        <dbReference type="EMBL" id="KRN93236.1"/>
    </source>
</evidence>
<comment type="caution">
    <text evidence="2">The sequence shown here is derived from an EMBL/GenBank/DDBJ whole genome shotgun (WGS) entry which is preliminary data.</text>
</comment>
<dbReference type="RefSeq" id="WP_057804055.1">
    <property type="nucleotide sequence ID" value="NZ_JQBX01000020.1"/>
</dbReference>
<sequence>MFGIHQNTIYTKLFILVSQVIEMNIAGIITHSAGWSNISIVVIWTMIGITFLRLNAMMFIWLPRGISWREAIGNSLAFALYYIGFPMLVRSEIYMPILILGILLFVIGGVINTTAELLRRPFKANPKNKGRLYTGGLFHYAVHINYFGDVLWVLGFALCTMNPWALVIPALLLLFFVTNYIPTANRYLRKKYGKEFVTYEANTKQLIPWVW</sequence>
<evidence type="ECO:0000313" key="3">
    <source>
        <dbReference type="Proteomes" id="UP000051859"/>
    </source>
</evidence>
<organism evidence="2 3">
    <name type="scientific">Pediococcus stilesii</name>
    <dbReference type="NCBI Taxonomy" id="331679"/>
    <lineage>
        <taxon>Bacteria</taxon>
        <taxon>Bacillati</taxon>
        <taxon>Bacillota</taxon>
        <taxon>Bacilli</taxon>
        <taxon>Lactobacillales</taxon>
        <taxon>Lactobacillaceae</taxon>
        <taxon>Pediococcus</taxon>
    </lineage>
</organism>
<feature type="transmembrane region" description="Helical" evidence="1">
    <location>
        <begin position="9"/>
        <end position="29"/>
    </location>
</feature>
<feature type="transmembrane region" description="Helical" evidence="1">
    <location>
        <begin position="136"/>
        <end position="158"/>
    </location>
</feature>
<reference evidence="2 3" key="1">
    <citation type="journal article" date="2015" name="Genome Announc.">
        <title>Expanding the biotechnology potential of lactobacilli through comparative genomics of 213 strains and associated genera.</title>
        <authorList>
            <person name="Sun Z."/>
            <person name="Harris H.M."/>
            <person name="McCann A."/>
            <person name="Guo C."/>
            <person name="Argimon S."/>
            <person name="Zhang W."/>
            <person name="Yang X."/>
            <person name="Jeffery I.B."/>
            <person name="Cooney J.C."/>
            <person name="Kagawa T.F."/>
            <person name="Liu W."/>
            <person name="Song Y."/>
            <person name="Salvetti E."/>
            <person name="Wrobel A."/>
            <person name="Rasinkangas P."/>
            <person name="Parkhill J."/>
            <person name="Rea M.C."/>
            <person name="O'Sullivan O."/>
            <person name="Ritari J."/>
            <person name="Douillard F.P."/>
            <person name="Paul Ross R."/>
            <person name="Yang R."/>
            <person name="Briner A.E."/>
            <person name="Felis G.E."/>
            <person name="de Vos W.M."/>
            <person name="Barrangou R."/>
            <person name="Klaenhammer T.R."/>
            <person name="Caufield P.W."/>
            <person name="Cui Y."/>
            <person name="Zhang H."/>
            <person name="O'Toole P.W."/>
        </authorList>
    </citation>
    <scope>NUCLEOTIDE SEQUENCE [LARGE SCALE GENOMIC DNA]</scope>
    <source>
        <strain evidence="2 3">DSM 18001</strain>
    </source>
</reference>
<dbReference type="GO" id="GO:0016020">
    <property type="term" value="C:membrane"/>
    <property type="evidence" value="ECO:0007669"/>
    <property type="project" value="TreeGrafter"/>
</dbReference>
<dbReference type="Proteomes" id="UP000051859">
    <property type="component" value="Unassembled WGS sequence"/>
</dbReference>
<dbReference type="PATRIC" id="fig|331679.3.peg.869"/>
<proteinExistence type="predicted"/>
<keyword evidence="1" id="KW-0472">Membrane</keyword>
<feature type="transmembrane region" description="Helical" evidence="1">
    <location>
        <begin position="93"/>
        <end position="115"/>
    </location>
</feature>
<evidence type="ECO:0000256" key="1">
    <source>
        <dbReference type="SAM" id="Phobius"/>
    </source>
</evidence>
<dbReference type="PANTHER" id="PTHR32251">
    <property type="entry name" value="3-OXO-5-ALPHA-STEROID 4-DEHYDROGENASE"/>
    <property type="match status" value="1"/>
</dbReference>
<name>A0A0R2L3M6_9LACO</name>
<protein>
    <submittedName>
        <fullName evidence="2">Uncharacterized protein</fullName>
    </submittedName>
</protein>
<feature type="transmembrane region" description="Helical" evidence="1">
    <location>
        <begin position="164"/>
        <end position="181"/>
    </location>
</feature>
<keyword evidence="1" id="KW-1133">Transmembrane helix</keyword>
<dbReference type="AlphaFoldDB" id="A0A0R2L3M6"/>
<gene>
    <name evidence="2" type="ORF">IV81_GL000865</name>
</gene>
<dbReference type="Gene3D" id="1.20.120.1630">
    <property type="match status" value="1"/>
</dbReference>
<dbReference type="EMBL" id="JQBX01000020">
    <property type="protein sequence ID" value="KRN93236.1"/>
    <property type="molecule type" value="Genomic_DNA"/>
</dbReference>
<dbReference type="InterPro" id="IPR010721">
    <property type="entry name" value="UstE-like"/>
</dbReference>
<dbReference type="PANTHER" id="PTHR32251:SF15">
    <property type="entry name" value="3-OXO-5-ALPHA-STEROID 4-DEHYDROGENASE (DUF1295)"/>
    <property type="match status" value="1"/>
</dbReference>